<protein>
    <submittedName>
        <fullName evidence="9">Internalization-related competence protein ComEC/Rec2 protein</fullName>
    </submittedName>
</protein>
<dbReference type="InterPro" id="IPR052159">
    <property type="entry name" value="Competence_DNA_uptake"/>
</dbReference>
<evidence type="ECO:0000256" key="2">
    <source>
        <dbReference type="ARBA" id="ARBA00022475"/>
    </source>
</evidence>
<proteinExistence type="predicted"/>
<evidence type="ECO:0000313" key="9">
    <source>
        <dbReference type="EMBL" id="KKP66076.1"/>
    </source>
</evidence>
<feature type="domain" description="DUF4131" evidence="8">
    <location>
        <begin position="7"/>
        <end position="120"/>
    </location>
</feature>
<feature type="transmembrane region" description="Helical" evidence="6">
    <location>
        <begin position="259"/>
        <end position="276"/>
    </location>
</feature>
<dbReference type="InterPro" id="IPR025405">
    <property type="entry name" value="DUF4131"/>
</dbReference>
<feature type="transmembrane region" description="Helical" evidence="6">
    <location>
        <begin position="408"/>
        <end position="425"/>
    </location>
</feature>
<evidence type="ECO:0000256" key="1">
    <source>
        <dbReference type="ARBA" id="ARBA00004651"/>
    </source>
</evidence>
<feature type="transmembrane region" description="Helical" evidence="6">
    <location>
        <begin position="318"/>
        <end position="342"/>
    </location>
</feature>
<comment type="subcellular location">
    <subcellularLocation>
        <location evidence="1">Cell membrane</location>
        <topology evidence="1">Multi-pass membrane protein</topology>
    </subcellularLocation>
</comment>
<evidence type="ECO:0000313" key="10">
    <source>
        <dbReference type="Proteomes" id="UP000034952"/>
    </source>
</evidence>
<dbReference type="Pfam" id="PF03772">
    <property type="entry name" value="Competence"/>
    <property type="match status" value="1"/>
</dbReference>
<dbReference type="PANTHER" id="PTHR30619">
    <property type="entry name" value="DNA INTERNALIZATION/COMPETENCE PROTEIN COMEC/REC2"/>
    <property type="match status" value="1"/>
</dbReference>
<feature type="domain" description="ComEC/Rec2-related protein" evidence="7">
    <location>
        <begin position="165"/>
        <end position="425"/>
    </location>
</feature>
<sequence>MSKKEVIIIFILIIVAVVRFFFFIPKGPDYNDVVGQDVSLIGIVSEDPDIRLKTKHLNVKLKDKDVNILVFVGREVEVNYGDEIEVRGVLEEPENFTTNTGKEFNYKRYLANKDIYYLIKNAEIKIITRENGSKLKSLLYKIRASFMRNINNVIPSPESDLANGLILGARGGFDEDTKQEFIDTGTVHIIALSGYNVSIVAENVMKAFSLILSQTIAIILGVVVILLFIIMTGASATAIRAGIMATIMLLGRMTGRKYLAGRALVIAGFVMIAYDPRVIVDMSFQLSFIATWGVLFITPKTLKWFRFLPLRFGFREMVASTVAATIAVLPILLHLTGVFSLVSLPANFLILLLIPIAMLFIFITGISGFITPVLAVAFGYITYLILLYMLSVIHFFGSLSFSSVSIQSFPLVLTIVIYGFLLWWVHKDN</sequence>
<keyword evidence="3 6" id="KW-0812">Transmembrane</keyword>
<gene>
    <name evidence="9" type="ORF">UR64_C0013G0035</name>
</gene>
<feature type="transmembrane region" description="Helical" evidence="6">
    <location>
        <begin position="216"/>
        <end position="239"/>
    </location>
</feature>
<name>A0A0G0BR26_9BACT</name>
<dbReference type="PANTHER" id="PTHR30619:SF1">
    <property type="entry name" value="RECOMBINATION PROTEIN 2"/>
    <property type="match status" value="1"/>
</dbReference>
<evidence type="ECO:0000256" key="5">
    <source>
        <dbReference type="ARBA" id="ARBA00023136"/>
    </source>
</evidence>
<feature type="transmembrane region" description="Helical" evidence="6">
    <location>
        <begin position="348"/>
        <end position="366"/>
    </location>
</feature>
<dbReference type="AlphaFoldDB" id="A0A0G0BR26"/>
<feature type="transmembrane region" description="Helical" evidence="6">
    <location>
        <begin position="373"/>
        <end position="396"/>
    </location>
</feature>
<keyword evidence="2" id="KW-1003">Cell membrane</keyword>
<dbReference type="Pfam" id="PF13567">
    <property type="entry name" value="DUF4131"/>
    <property type="match status" value="1"/>
</dbReference>
<comment type="caution">
    <text evidence="9">The sequence shown here is derived from an EMBL/GenBank/DDBJ whole genome shotgun (WGS) entry which is preliminary data.</text>
</comment>
<dbReference type="Proteomes" id="UP000034952">
    <property type="component" value="Unassembled WGS sequence"/>
</dbReference>
<evidence type="ECO:0000256" key="3">
    <source>
        <dbReference type="ARBA" id="ARBA00022692"/>
    </source>
</evidence>
<reference evidence="9 10" key="1">
    <citation type="journal article" date="2015" name="Nature">
        <title>rRNA introns, odd ribosomes, and small enigmatic genomes across a large radiation of phyla.</title>
        <authorList>
            <person name="Brown C.T."/>
            <person name="Hug L.A."/>
            <person name="Thomas B.C."/>
            <person name="Sharon I."/>
            <person name="Castelle C.J."/>
            <person name="Singh A."/>
            <person name="Wilkins M.J."/>
            <person name="Williams K.H."/>
            <person name="Banfield J.F."/>
        </authorList>
    </citation>
    <scope>NUCLEOTIDE SEQUENCE [LARGE SCALE GENOMIC DNA]</scope>
</reference>
<evidence type="ECO:0000256" key="4">
    <source>
        <dbReference type="ARBA" id="ARBA00022989"/>
    </source>
</evidence>
<dbReference type="GO" id="GO:0005886">
    <property type="term" value="C:plasma membrane"/>
    <property type="evidence" value="ECO:0007669"/>
    <property type="project" value="UniProtKB-SubCell"/>
</dbReference>
<keyword evidence="4 6" id="KW-1133">Transmembrane helix</keyword>
<organism evidence="9 10">
    <name type="scientific">Candidatus Nomurabacteria bacterium GW2011_GWE1_35_16</name>
    <dbReference type="NCBI Taxonomy" id="1618761"/>
    <lineage>
        <taxon>Bacteria</taxon>
        <taxon>Candidatus Nomuraibacteriota</taxon>
    </lineage>
</organism>
<accession>A0A0G0BR26</accession>
<feature type="transmembrane region" description="Helical" evidence="6">
    <location>
        <begin position="7"/>
        <end position="24"/>
    </location>
</feature>
<keyword evidence="5 6" id="KW-0472">Membrane</keyword>
<dbReference type="InterPro" id="IPR004477">
    <property type="entry name" value="ComEC_N"/>
</dbReference>
<evidence type="ECO:0000256" key="6">
    <source>
        <dbReference type="SAM" id="Phobius"/>
    </source>
</evidence>
<evidence type="ECO:0000259" key="7">
    <source>
        <dbReference type="Pfam" id="PF03772"/>
    </source>
</evidence>
<dbReference type="EMBL" id="LBPY01000013">
    <property type="protein sequence ID" value="KKP66076.1"/>
    <property type="molecule type" value="Genomic_DNA"/>
</dbReference>
<evidence type="ECO:0000259" key="8">
    <source>
        <dbReference type="Pfam" id="PF13567"/>
    </source>
</evidence>
<dbReference type="NCBIfam" id="TIGR00360">
    <property type="entry name" value="ComEC_N-term"/>
    <property type="match status" value="1"/>
</dbReference>